<dbReference type="SUPFAM" id="SSF46689">
    <property type="entry name" value="Homeodomain-like"/>
    <property type="match status" value="2"/>
</dbReference>
<comment type="caution">
    <text evidence="6">The sequence shown here is derived from an EMBL/GenBank/DDBJ whole genome shotgun (WGS) entry which is preliminary data.</text>
</comment>
<name>A0A6M0RUM3_9CYAN</name>
<keyword evidence="7" id="KW-1185">Reference proteome</keyword>
<dbReference type="InterPro" id="IPR050204">
    <property type="entry name" value="AraC_XylS_family_regulators"/>
</dbReference>
<keyword evidence="4" id="KW-0804">Transcription</keyword>
<dbReference type="Pfam" id="PF12833">
    <property type="entry name" value="HTH_18"/>
    <property type="match status" value="1"/>
</dbReference>
<protein>
    <submittedName>
        <fullName evidence="6">AraC family transcriptional regulator</fullName>
    </submittedName>
</protein>
<dbReference type="Gene3D" id="1.10.10.60">
    <property type="entry name" value="Homeodomain-like"/>
    <property type="match status" value="2"/>
</dbReference>
<reference evidence="6 7" key="1">
    <citation type="journal article" date="2020" name="Microb. Ecol.">
        <title>Ecogenomics of the Marine Benthic Filamentous Cyanobacterium Adonisia.</title>
        <authorList>
            <person name="Walter J.M."/>
            <person name="Coutinho F.H."/>
            <person name="Leomil L."/>
            <person name="Hargreaves P.I."/>
            <person name="Campeao M.E."/>
            <person name="Vieira V.V."/>
            <person name="Silva B.S."/>
            <person name="Fistarol G.O."/>
            <person name="Salomon P.S."/>
            <person name="Sawabe T."/>
            <person name="Mino S."/>
            <person name="Hosokawa M."/>
            <person name="Miyashita H."/>
            <person name="Maruyama F."/>
            <person name="van Verk M.C."/>
            <person name="Dutilh B.E."/>
            <person name="Thompson C.C."/>
            <person name="Thompson F.L."/>
        </authorList>
    </citation>
    <scope>NUCLEOTIDE SEQUENCE [LARGE SCALE GENOMIC DNA]</scope>
    <source>
        <strain evidence="6 7">CCMR0081</strain>
    </source>
</reference>
<dbReference type="PROSITE" id="PS01124">
    <property type="entry name" value="HTH_ARAC_FAMILY_2"/>
    <property type="match status" value="1"/>
</dbReference>
<dbReference type="InterPro" id="IPR037923">
    <property type="entry name" value="HTH-like"/>
</dbReference>
<evidence type="ECO:0000256" key="2">
    <source>
        <dbReference type="ARBA" id="ARBA00023125"/>
    </source>
</evidence>
<evidence type="ECO:0000256" key="4">
    <source>
        <dbReference type="ARBA" id="ARBA00023163"/>
    </source>
</evidence>
<dbReference type="SUPFAM" id="SSF51215">
    <property type="entry name" value="Regulatory protein AraC"/>
    <property type="match status" value="1"/>
</dbReference>
<dbReference type="GO" id="GO:0003700">
    <property type="term" value="F:DNA-binding transcription factor activity"/>
    <property type="evidence" value="ECO:0007669"/>
    <property type="project" value="InterPro"/>
</dbReference>
<evidence type="ECO:0000256" key="1">
    <source>
        <dbReference type="ARBA" id="ARBA00023015"/>
    </source>
</evidence>
<dbReference type="PANTHER" id="PTHR46796:SF2">
    <property type="entry name" value="TRANSCRIPTIONAL REGULATORY PROTEIN"/>
    <property type="match status" value="1"/>
</dbReference>
<evidence type="ECO:0000313" key="7">
    <source>
        <dbReference type="Proteomes" id="UP000481033"/>
    </source>
</evidence>
<dbReference type="Proteomes" id="UP000481033">
    <property type="component" value="Unassembled WGS sequence"/>
</dbReference>
<gene>
    <name evidence="6" type="ORF">DXZ20_30600</name>
</gene>
<proteinExistence type="predicted"/>
<sequence>MNDIHALLENLCMHQNHFETNLTNAKHTIKTWQFEGVLLEWYHLVPGPAGPIPKHCHPEYQLGFSQDTNGGYFYRGEGHPVPMGHFSLLHSGEVHATTRKQTWLEQYRTYWMLYIHPDRLSEVFTALSGSSTGLPFFDNPVIYDPTLATQFLQFFGTFQQQTSTLERTTLLSICLNQLIQRHAEQRVVPQIPKRDRHRVQQVQDYLMAHLTENVSLDQLAQLVGLSPYHLHHIFQQEVGMAPHQYQIQARVNRAKQLLHQGLSLRQVAEDAGFSDQSHLTRQFKRFLQVTPGRYLRQK</sequence>
<evidence type="ECO:0000313" key="6">
    <source>
        <dbReference type="EMBL" id="NEZ59918.1"/>
    </source>
</evidence>
<evidence type="ECO:0000259" key="5">
    <source>
        <dbReference type="PROSITE" id="PS01124"/>
    </source>
</evidence>
<dbReference type="Pfam" id="PF02311">
    <property type="entry name" value="AraC_binding"/>
    <property type="match status" value="1"/>
</dbReference>
<dbReference type="EMBL" id="QXHD01000004">
    <property type="protein sequence ID" value="NEZ59918.1"/>
    <property type="molecule type" value="Genomic_DNA"/>
</dbReference>
<evidence type="ECO:0000256" key="3">
    <source>
        <dbReference type="ARBA" id="ARBA00023159"/>
    </source>
</evidence>
<dbReference type="AlphaFoldDB" id="A0A6M0RUM3"/>
<dbReference type="PANTHER" id="PTHR46796">
    <property type="entry name" value="HTH-TYPE TRANSCRIPTIONAL ACTIVATOR RHAS-RELATED"/>
    <property type="match status" value="1"/>
</dbReference>
<keyword evidence="3" id="KW-0010">Activator</keyword>
<dbReference type="InterPro" id="IPR009057">
    <property type="entry name" value="Homeodomain-like_sf"/>
</dbReference>
<dbReference type="InterPro" id="IPR018060">
    <property type="entry name" value="HTH_AraC"/>
</dbReference>
<dbReference type="GO" id="GO:0043565">
    <property type="term" value="F:sequence-specific DNA binding"/>
    <property type="evidence" value="ECO:0007669"/>
    <property type="project" value="InterPro"/>
</dbReference>
<dbReference type="InterPro" id="IPR018062">
    <property type="entry name" value="HTH_AraC-typ_CS"/>
</dbReference>
<keyword evidence="2" id="KW-0238">DNA-binding</keyword>
<accession>A0A6M0RUM3</accession>
<organism evidence="6 7">
    <name type="scientific">Adonisia turfae CCMR0081</name>
    <dbReference type="NCBI Taxonomy" id="2292702"/>
    <lineage>
        <taxon>Bacteria</taxon>
        <taxon>Bacillati</taxon>
        <taxon>Cyanobacteriota</taxon>
        <taxon>Adonisia</taxon>
        <taxon>Adonisia turfae</taxon>
    </lineage>
</organism>
<dbReference type="PROSITE" id="PS00041">
    <property type="entry name" value="HTH_ARAC_FAMILY_1"/>
    <property type="match status" value="1"/>
</dbReference>
<dbReference type="InterPro" id="IPR003313">
    <property type="entry name" value="AraC-bd"/>
</dbReference>
<keyword evidence="1" id="KW-0805">Transcription regulation</keyword>
<feature type="domain" description="HTH araC/xylS-type" evidence="5">
    <location>
        <begin position="200"/>
        <end position="297"/>
    </location>
</feature>
<dbReference type="SMART" id="SM00342">
    <property type="entry name" value="HTH_ARAC"/>
    <property type="match status" value="1"/>
</dbReference>